<feature type="transmembrane region" description="Helical" evidence="10">
    <location>
        <begin position="336"/>
        <end position="358"/>
    </location>
</feature>
<comment type="caution">
    <text evidence="11">The sequence shown here is derived from an EMBL/GenBank/DDBJ whole genome shotgun (WGS) entry which is preliminary data.</text>
</comment>
<evidence type="ECO:0000256" key="7">
    <source>
        <dbReference type="ARBA" id="ARBA00023180"/>
    </source>
</evidence>
<evidence type="ECO:0008006" key="13">
    <source>
        <dbReference type="Google" id="ProtNLM"/>
    </source>
</evidence>
<evidence type="ECO:0000256" key="5">
    <source>
        <dbReference type="ARBA" id="ARBA00022989"/>
    </source>
</evidence>
<sequence>MAAQKNKRQIEEQVSKRGNVVVIDRSQNTNMKSAVPFIADPDADNVSISKPTRQIHAIPYLISDGSGRTVYKRERVSVQDVDISVQNIPPVNQAVPYILEKQEVESLSQHEYMMPEYSKEEYVEDYDREYWGGRFNYFFACLAYSISLVTVFNFPYLTYIHGGAPFLLVYFLMVFLFGIPLFFMESALGQFCSLGIFNCWTCVPLLTGIGGAMFLACLLVCLYYSLYVAWAIFYLIASFTVIPELPWATCNRGNWWNTRGPSSYCLQLAPATSCSDPLAYQAPNGTCFGPNGTVLGIWNQTLAKGSGIAISSSAKEYFWRYFLEANNNGIDNVGDVIWQSTISLVGVWFIVFLCLCLNTRSSGKVVYLSAIFPYICLIILLVGGLMLPGSQDGLNKIFGQNWQHLLDSRLWKDAAVQVVFTLGLGWGAIITLNSYNHFKAPVWRSSLLVCIVVSLTSVLSVAVVYTYIGHLEYSLSMDNVTDSLSAQEIFAEGPEGIFVVVAHSISRIGDLRAFWAVWMFLLVLSVGIDTLFIWTQVLLTAIIDYRPSLRNRKIVILLFFCLVFLLFGFLLCTQGGVYAIWLLDNSITAWPIVTILFLESITISWVYGWSRFSRDIQLMIGGRQTGGCSYWWWRAGCQVIAPIMMLYIMFFEWVDWYQEIRQFGDYQYPTWANWVGIILGLIAILPIFVVAIFRLCRAKGSMKERLIETCTPAKEWGPTRLSDRLRVMEAEYVFGFALAVHPHHKILGSEPGSDKQLISEKNVYTTLNVVSSTSRPPKIEVPVPTETPPPAYKTNANSMPGSLPSLSSPSTDRQHFASAALAEIIDPPKEWQQVAQPQQQVSLLPRHVGSGKSHVETIPVTQKEHHTPTEAMEAPVIEPYLEPLQNDIQNDVLNDMNERSHVPTDPIKTKHVQLDVEDDIYSKVHKSYRKTPPLDTVQDRAKNIYDNDSIDMVAPTVPSKQGELNEAYNSHNDQPEVLY</sequence>
<evidence type="ECO:0000256" key="10">
    <source>
        <dbReference type="SAM" id="Phobius"/>
    </source>
</evidence>
<evidence type="ECO:0000256" key="6">
    <source>
        <dbReference type="ARBA" id="ARBA00023136"/>
    </source>
</evidence>
<keyword evidence="12" id="KW-1185">Reference proteome</keyword>
<feature type="transmembrane region" description="Helical" evidence="10">
    <location>
        <begin position="671"/>
        <end position="696"/>
    </location>
</feature>
<keyword evidence="8" id="KW-0915">Sodium</keyword>
<feature type="transmembrane region" description="Helical" evidence="10">
    <location>
        <begin position="365"/>
        <end position="387"/>
    </location>
</feature>
<dbReference type="PRINTS" id="PR00176">
    <property type="entry name" value="NANEUSMPORT"/>
</dbReference>
<dbReference type="Pfam" id="PF00209">
    <property type="entry name" value="SNF"/>
    <property type="match status" value="1"/>
</dbReference>
<dbReference type="GO" id="GO:0089718">
    <property type="term" value="P:amino acid import across plasma membrane"/>
    <property type="evidence" value="ECO:0007669"/>
    <property type="project" value="TreeGrafter"/>
</dbReference>
<protein>
    <recommendedName>
        <fullName evidence="13">Transporter</fullName>
    </recommendedName>
</protein>
<evidence type="ECO:0000256" key="2">
    <source>
        <dbReference type="ARBA" id="ARBA00006459"/>
    </source>
</evidence>
<comment type="subcellular location">
    <subcellularLocation>
        <location evidence="1">Membrane</location>
        <topology evidence="1">Multi-pass membrane protein</topology>
    </subcellularLocation>
</comment>
<dbReference type="GO" id="GO:0015179">
    <property type="term" value="F:L-amino acid transmembrane transporter activity"/>
    <property type="evidence" value="ECO:0007669"/>
    <property type="project" value="TreeGrafter"/>
</dbReference>
<dbReference type="PANTHER" id="PTHR11616:SF321">
    <property type="entry name" value="SODIUM-DEPENDENT NUTRIENT AMINO ACID TRANSPORTER 1-RELATED"/>
    <property type="match status" value="1"/>
</dbReference>
<dbReference type="InterPro" id="IPR000175">
    <property type="entry name" value="Na/ntran_symport"/>
</dbReference>
<keyword evidence="8" id="KW-0479">Metal-binding</keyword>
<dbReference type="EMBL" id="CAIIXF020000001">
    <property type="protein sequence ID" value="CAH1775405.1"/>
    <property type="molecule type" value="Genomic_DNA"/>
</dbReference>
<keyword evidence="7" id="KW-0325">Glycoprotein</keyword>
<reference evidence="11" key="1">
    <citation type="submission" date="2022-03" db="EMBL/GenBank/DDBJ databases">
        <authorList>
            <person name="Martin C."/>
        </authorList>
    </citation>
    <scope>NUCLEOTIDE SEQUENCE</scope>
</reference>
<keyword evidence="5 10" id="KW-1133">Transmembrane helix</keyword>
<dbReference type="AlphaFoldDB" id="A0A8S4N4G0"/>
<feature type="transmembrane region" description="Helical" evidence="10">
    <location>
        <begin position="447"/>
        <end position="468"/>
    </location>
</feature>
<keyword evidence="4 10" id="KW-0812">Transmembrane</keyword>
<feature type="transmembrane region" description="Helical" evidence="10">
    <location>
        <begin position="205"/>
        <end position="237"/>
    </location>
</feature>
<evidence type="ECO:0000313" key="12">
    <source>
        <dbReference type="Proteomes" id="UP000749559"/>
    </source>
</evidence>
<feature type="region of interest" description="Disordered" evidence="9">
    <location>
        <begin position="774"/>
        <end position="814"/>
    </location>
</feature>
<feature type="transmembrane region" description="Helical" evidence="10">
    <location>
        <begin position="163"/>
        <end position="184"/>
    </location>
</feature>
<evidence type="ECO:0000256" key="3">
    <source>
        <dbReference type="ARBA" id="ARBA00022448"/>
    </source>
</evidence>
<dbReference type="Proteomes" id="UP000749559">
    <property type="component" value="Unassembled WGS sequence"/>
</dbReference>
<evidence type="ECO:0000313" key="11">
    <source>
        <dbReference type="EMBL" id="CAH1775405.1"/>
    </source>
</evidence>
<feature type="transmembrane region" description="Helical" evidence="10">
    <location>
        <begin position="554"/>
        <end position="581"/>
    </location>
</feature>
<dbReference type="GO" id="GO:0005886">
    <property type="term" value="C:plasma membrane"/>
    <property type="evidence" value="ECO:0007669"/>
    <property type="project" value="TreeGrafter"/>
</dbReference>
<keyword evidence="6 10" id="KW-0472">Membrane</keyword>
<dbReference type="SUPFAM" id="SSF161070">
    <property type="entry name" value="SNF-like"/>
    <property type="match status" value="1"/>
</dbReference>
<feature type="transmembrane region" description="Helical" evidence="10">
    <location>
        <begin position="587"/>
        <end position="610"/>
    </location>
</feature>
<dbReference type="GO" id="GO:0046872">
    <property type="term" value="F:metal ion binding"/>
    <property type="evidence" value="ECO:0007669"/>
    <property type="project" value="UniProtKB-KW"/>
</dbReference>
<gene>
    <name evidence="11" type="ORF">OFUS_LOCUS2714</name>
</gene>
<comment type="similarity">
    <text evidence="2">Belongs to the sodium:neurotransmitter symporter (SNF) (TC 2.A.22) family.</text>
</comment>
<evidence type="ECO:0000256" key="1">
    <source>
        <dbReference type="ARBA" id="ARBA00004141"/>
    </source>
</evidence>
<accession>A0A8S4N4G0</accession>
<dbReference type="PROSITE" id="PS50267">
    <property type="entry name" value="NA_NEUROTRAN_SYMP_3"/>
    <property type="match status" value="1"/>
</dbReference>
<feature type="transmembrane region" description="Helical" evidence="10">
    <location>
        <begin position="631"/>
        <end position="651"/>
    </location>
</feature>
<proteinExistence type="inferred from homology"/>
<evidence type="ECO:0000256" key="4">
    <source>
        <dbReference type="ARBA" id="ARBA00022692"/>
    </source>
</evidence>
<dbReference type="OrthoDB" id="6581954at2759"/>
<evidence type="ECO:0000256" key="8">
    <source>
        <dbReference type="PIRSR" id="PIRSR600175-1"/>
    </source>
</evidence>
<feature type="transmembrane region" description="Helical" evidence="10">
    <location>
        <begin position="137"/>
        <end position="157"/>
    </location>
</feature>
<keyword evidence="3" id="KW-0813">Transport</keyword>
<dbReference type="InterPro" id="IPR037272">
    <property type="entry name" value="SNS_sf"/>
</dbReference>
<dbReference type="GO" id="GO:0005283">
    <property type="term" value="F:amino acid:sodium symporter activity"/>
    <property type="evidence" value="ECO:0007669"/>
    <property type="project" value="TreeGrafter"/>
</dbReference>
<organism evidence="11 12">
    <name type="scientific">Owenia fusiformis</name>
    <name type="common">Polychaete worm</name>
    <dbReference type="NCBI Taxonomy" id="6347"/>
    <lineage>
        <taxon>Eukaryota</taxon>
        <taxon>Metazoa</taxon>
        <taxon>Spiralia</taxon>
        <taxon>Lophotrochozoa</taxon>
        <taxon>Annelida</taxon>
        <taxon>Polychaeta</taxon>
        <taxon>Sedentaria</taxon>
        <taxon>Canalipalpata</taxon>
        <taxon>Sabellida</taxon>
        <taxon>Oweniida</taxon>
        <taxon>Oweniidae</taxon>
        <taxon>Owenia</taxon>
    </lineage>
</organism>
<evidence type="ECO:0000256" key="9">
    <source>
        <dbReference type="SAM" id="MobiDB-lite"/>
    </source>
</evidence>
<feature type="binding site" evidence="8">
    <location>
        <position position="529"/>
    </location>
    <ligand>
        <name>Na(+)</name>
        <dbReference type="ChEBI" id="CHEBI:29101"/>
        <label>1</label>
    </ligand>
</feature>
<feature type="transmembrane region" description="Helical" evidence="10">
    <location>
        <begin position="515"/>
        <end position="542"/>
    </location>
</feature>
<name>A0A8S4N4G0_OWEFU</name>
<dbReference type="PANTHER" id="PTHR11616">
    <property type="entry name" value="SODIUM/CHLORIDE DEPENDENT TRANSPORTER"/>
    <property type="match status" value="1"/>
</dbReference>
<feature type="transmembrane region" description="Helical" evidence="10">
    <location>
        <begin position="414"/>
        <end position="435"/>
    </location>
</feature>